<dbReference type="InterPro" id="IPR029052">
    <property type="entry name" value="Metallo-depent_PP-like"/>
</dbReference>
<dbReference type="OrthoDB" id="9780884at2"/>
<dbReference type="EMBL" id="FOIN01000033">
    <property type="protein sequence ID" value="SET73074.1"/>
    <property type="molecule type" value="Genomic_DNA"/>
</dbReference>
<dbReference type="SUPFAM" id="SSF56300">
    <property type="entry name" value="Metallo-dependent phosphatases"/>
    <property type="match status" value="1"/>
</dbReference>
<dbReference type="InterPro" id="IPR004843">
    <property type="entry name" value="Calcineurin-like_PHP"/>
</dbReference>
<dbReference type="RefSeq" id="WP_092355605.1">
    <property type="nucleotide sequence ID" value="NZ_FOIN01000033.1"/>
</dbReference>
<gene>
    <name evidence="3" type="ORF">SAMN04489758_13326</name>
</gene>
<dbReference type="PANTHER" id="PTHR31302:SF0">
    <property type="entry name" value="TRANSMEMBRANE PROTEIN WITH METALLOPHOSPHOESTERASE DOMAIN"/>
    <property type="match status" value="1"/>
</dbReference>
<evidence type="ECO:0000259" key="2">
    <source>
        <dbReference type="Pfam" id="PF00149"/>
    </source>
</evidence>
<dbReference type="AlphaFoldDB" id="A0A1I0GP17"/>
<organism evidence="3 4">
    <name type="scientific">Thomasclavelia cocleata</name>
    <dbReference type="NCBI Taxonomy" id="69824"/>
    <lineage>
        <taxon>Bacteria</taxon>
        <taxon>Bacillati</taxon>
        <taxon>Bacillota</taxon>
        <taxon>Erysipelotrichia</taxon>
        <taxon>Erysipelotrichales</taxon>
        <taxon>Coprobacillaceae</taxon>
        <taxon>Thomasclavelia</taxon>
    </lineage>
</organism>
<sequence length="357" mass="40573">MSWFILMEMMLVAIMTVYLAYHTRLVFAKARYRNIITIIIVLCLIILCLYDLIFFGFLVNACICFVVFDIINLVLYKTKFNHYFKFIYCQGMVVLAASIVLSCYGMYNAKNTVITTYNVEIDKDFNDKSLMVISDIHLGTIVSKTDLIKISNHAGTIDPDAIILLGDIFDENTTQDEVDYAMEVFSNLASKYSVFFIEGNHEIGFQGGSPLKEFNLINRLKDSGVDVLLDEKVMLDDIYLIGRKDYVIKKRKSLEAITSDIKDNKPLVLLDHQPKNYKENAKLGIDLQISGHTHAGQIFPLNYFFELINVNDMNYGIKKEGNFYAIVSSGMGGWGYSIRTAGHSEIVVINLSSKHKK</sequence>
<dbReference type="GeneID" id="78289120"/>
<keyword evidence="1" id="KW-0472">Membrane</keyword>
<name>A0A1I0GP17_9FIRM</name>
<accession>A0A1I0GP17</accession>
<feature type="transmembrane region" description="Helical" evidence="1">
    <location>
        <begin position="35"/>
        <end position="52"/>
    </location>
</feature>
<keyword evidence="1" id="KW-1133">Transmembrane helix</keyword>
<feature type="transmembrane region" description="Helical" evidence="1">
    <location>
        <begin position="87"/>
        <end position="107"/>
    </location>
</feature>
<feature type="domain" description="Calcineurin-like phosphoesterase" evidence="2">
    <location>
        <begin position="130"/>
        <end position="295"/>
    </location>
</feature>
<dbReference type="PANTHER" id="PTHR31302">
    <property type="entry name" value="TRANSMEMBRANE PROTEIN WITH METALLOPHOSPHOESTERASE DOMAIN-RELATED"/>
    <property type="match status" value="1"/>
</dbReference>
<dbReference type="Proteomes" id="UP000198558">
    <property type="component" value="Unassembled WGS sequence"/>
</dbReference>
<dbReference type="InterPro" id="IPR051158">
    <property type="entry name" value="Metallophosphoesterase_sf"/>
</dbReference>
<dbReference type="Pfam" id="PF00149">
    <property type="entry name" value="Metallophos"/>
    <property type="match status" value="1"/>
</dbReference>
<dbReference type="Gene3D" id="3.60.21.10">
    <property type="match status" value="1"/>
</dbReference>
<reference evidence="4" key="1">
    <citation type="submission" date="2016-10" db="EMBL/GenBank/DDBJ databases">
        <authorList>
            <person name="Varghese N."/>
            <person name="Submissions S."/>
        </authorList>
    </citation>
    <scope>NUCLEOTIDE SEQUENCE [LARGE SCALE GENOMIC DNA]</scope>
    <source>
        <strain evidence="4">DSM 1551</strain>
    </source>
</reference>
<feature type="transmembrane region" description="Helical" evidence="1">
    <location>
        <begin position="6"/>
        <end position="23"/>
    </location>
</feature>
<evidence type="ECO:0000313" key="3">
    <source>
        <dbReference type="EMBL" id="SET73074.1"/>
    </source>
</evidence>
<keyword evidence="1" id="KW-0812">Transmembrane</keyword>
<keyword evidence="4" id="KW-1185">Reference proteome</keyword>
<proteinExistence type="predicted"/>
<evidence type="ECO:0000256" key="1">
    <source>
        <dbReference type="SAM" id="Phobius"/>
    </source>
</evidence>
<evidence type="ECO:0000313" key="4">
    <source>
        <dbReference type="Proteomes" id="UP000198558"/>
    </source>
</evidence>
<protein>
    <recommendedName>
        <fullName evidence="2">Calcineurin-like phosphoesterase domain-containing protein</fullName>
    </recommendedName>
</protein>
<dbReference type="GO" id="GO:0016787">
    <property type="term" value="F:hydrolase activity"/>
    <property type="evidence" value="ECO:0007669"/>
    <property type="project" value="InterPro"/>
</dbReference>